<reference evidence="3 4" key="1">
    <citation type="journal article" date="2008" name="Nature">
        <title>The Phaeodactylum genome reveals the evolutionary history of diatom genomes.</title>
        <authorList>
            <person name="Bowler C."/>
            <person name="Allen A.E."/>
            <person name="Badger J.H."/>
            <person name="Grimwood J."/>
            <person name="Jabbari K."/>
            <person name="Kuo A."/>
            <person name="Maheswari U."/>
            <person name="Martens C."/>
            <person name="Maumus F."/>
            <person name="Otillar R.P."/>
            <person name="Rayko E."/>
            <person name="Salamov A."/>
            <person name="Vandepoele K."/>
            <person name="Beszteri B."/>
            <person name="Gruber A."/>
            <person name="Heijde M."/>
            <person name="Katinka M."/>
            <person name="Mock T."/>
            <person name="Valentin K."/>
            <person name="Verret F."/>
            <person name="Berges J.A."/>
            <person name="Brownlee C."/>
            <person name="Cadoret J.P."/>
            <person name="Chiovitti A."/>
            <person name="Choi C.J."/>
            <person name="Coesel S."/>
            <person name="De Martino A."/>
            <person name="Detter J.C."/>
            <person name="Durkin C."/>
            <person name="Falciatore A."/>
            <person name="Fournet J."/>
            <person name="Haruta M."/>
            <person name="Huysman M.J."/>
            <person name="Jenkins B.D."/>
            <person name="Jiroutova K."/>
            <person name="Jorgensen R.E."/>
            <person name="Joubert Y."/>
            <person name="Kaplan A."/>
            <person name="Kroger N."/>
            <person name="Kroth P.G."/>
            <person name="La Roche J."/>
            <person name="Lindquist E."/>
            <person name="Lommer M."/>
            <person name="Martin-Jezequel V."/>
            <person name="Lopez P.J."/>
            <person name="Lucas S."/>
            <person name="Mangogna M."/>
            <person name="McGinnis K."/>
            <person name="Medlin L.K."/>
            <person name="Montsant A."/>
            <person name="Oudot-Le Secq M.P."/>
            <person name="Napoli C."/>
            <person name="Obornik M."/>
            <person name="Parker M.S."/>
            <person name="Petit J.L."/>
            <person name="Porcel B.M."/>
            <person name="Poulsen N."/>
            <person name="Robison M."/>
            <person name="Rychlewski L."/>
            <person name="Rynearson T.A."/>
            <person name="Schmutz J."/>
            <person name="Shapiro H."/>
            <person name="Siaut M."/>
            <person name="Stanley M."/>
            <person name="Sussman M.R."/>
            <person name="Taylor A.R."/>
            <person name="Vardi A."/>
            <person name="von Dassow P."/>
            <person name="Vyverman W."/>
            <person name="Willis A."/>
            <person name="Wyrwicz L.S."/>
            <person name="Rokhsar D.S."/>
            <person name="Weissenbach J."/>
            <person name="Armbrust E.V."/>
            <person name="Green B.R."/>
            <person name="Van de Peer Y."/>
            <person name="Grigoriev I.V."/>
        </authorList>
    </citation>
    <scope>NUCLEOTIDE SEQUENCE [LARGE SCALE GENOMIC DNA]</scope>
    <source>
        <strain evidence="3 4">CCAP 1055/1</strain>
    </source>
</reference>
<dbReference type="EMBL" id="CM000620">
    <property type="protein sequence ID" value="EEC45276.1"/>
    <property type="molecule type" value="Genomic_DNA"/>
</dbReference>
<feature type="coiled-coil region" evidence="1">
    <location>
        <begin position="93"/>
        <end position="127"/>
    </location>
</feature>
<keyword evidence="4" id="KW-1185">Reference proteome</keyword>
<keyword evidence="1" id="KW-0175">Coiled coil</keyword>
<evidence type="ECO:0000313" key="3">
    <source>
        <dbReference type="EMBL" id="EEC45276.1"/>
    </source>
</evidence>
<keyword evidence="2" id="KW-1133">Transmembrane helix</keyword>
<gene>
    <name evidence="3" type="ORF">PHATRDRAFT_48575</name>
</gene>
<dbReference type="KEGG" id="pti:PHATRDRAFT_48575"/>
<proteinExistence type="predicted"/>
<evidence type="ECO:0000256" key="2">
    <source>
        <dbReference type="SAM" id="Phobius"/>
    </source>
</evidence>
<feature type="transmembrane region" description="Helical" evidence="2">
    <location>
        <begin position="62"/>
        <end position="81"/>
    </location>
</feature>
<dbReference type="AlphaFoldDB" id="B7G7Q9"/>
<dbReference type="GeneID" id="7194738"/>
<evidence type="ECO:0000313" key="4">
    <source>
        <dbReference type="Proteomes" id="UP000000759"/>
    </source>
</evidence>
<sequence>MMEGNVSASGVMPLKDLAADGDDQDDSLCSQRTLWTRLWHGIAGSSIVVNVVAMALEGSAVAIIAGLFAACVAPVVILRQFQLQNTDTLRQVQNALRHEVNRLQIENNKLHSEVNQLESQVFQLQEREERLAIITKEQGTSVDTFVKLVKENRQTTDEMKMCVKADTMQTLVQAILSSDFDSSAHFSAQEVQILNVRLRNIPGIRVNSKALQKAVQSSQRTLEDVLSLVEHMDRDDLPEEERIFQLQPSH</sequence>
<keyword evidence="2" id="KW-0472">Membrane</keyword>
<protein>
    <recommendedName>
        <fullName evidence="5">Transmembrane protein</fullName>
    </recommendedName>
</protein>
<evidence type="ECO:0000256" key="1">
    <source>
        <dbReference type="SAM" id="Coils"/>
    </source>
</evidence>
<name>B7G7Q9_PHATC</name>
<dbReference type="PaxDb" id="2850-Phatr48575"/>
<dbReference type="InParanoid" id="B7G7Q9"/>
<dbReference type="RefSeq" id="XP_002183058.1">
    <property type="nucleotide sequence ID" value="XM_002183022.1"/>
</dbReference>
<reference evidence="4" key="2">
    <citation type="submission" date="2008-08" db="EMBL/GenBank/DDBJ databases">
        <authorList>
            <consortium name="Diatom Consortium"/>
            <person name="Grigoriev I."/>
            <person name="Grimwood J."/>
            <person name="Kuo A."/>
            <person name="Otillar R.P."/>
            <person name="Salamov A."/>
            <person name="Detter J.C."/>
            <person name="Lindquist E."/>
            <person name="Shapiro H."/>
            <person name="Lucas S."/>
            <person name="Glavina del Rio T."/>
            <person name="Pitluck S."/>
            <person name="Rokhsar D."/>
            <person name="Bowler C."/>
        </authorList>
    </citation>
    <scope>GENOME REANNOTATION</scope>
    <source>
        <strain evidence="4">CCAP 1055/1</strain>
    </source>
</reference>
<dbReference type="HOGENOM" id="CLU_1067356_0_0_1"/>
<evidence type="ECO:0008006" key="5">
    <source>
        <dbReference type="Google" id="ProtNLM"/>
    </source>
</evidence>
<accession>B7G7Q9</accession>
<dbReference type="Proteomes" id="UP000000759">
    <property type="component" value="Chromosome 18"/>
</dbReference>
<dbReference type="OrthoDB" id="10604633at2759"/>
<keyword evidence="2" id="KW-0812">Transmembrane</keyword>
<organism evidence="3 4">
    <name type="scientific">Phaeodactylum tricornutum (strain CCAP 1055/1)</name>
    <dbReference type="NCBI Taxonomy" id="556484"/>
    <lineage>
        <taxon>Eukaryota</taxon>
        <taxon>Sar</taxon>
        <taxon>Stramenopiles</taxon>
        <taxon>Ochrophyta</taxon>
        <taxon>Bacillariophyta</taxon>
        <taxon>Bacillariophyceae</taxon>
        <taxon>Bacillariophycidae</taxon>
        <taxon>Naviculales</taxon>
        <taxon>Phaeodactylaceae</taxon>
        <taxon>Phaeodactylum</taxon>
    </lineage>
</organism>